<organism evidence="7 8">
    <name type="scientific">Eeniella nana</name>
    <name type="common">Yeast</name>
    <name type="synonym">Brettanomyces nanus</name>
    <dbReference type="NCBI Taxonomy" id="13502"/>
    <lineage>
        <taxon>Eukaryota</taxon>
        <taxon>Fungi</taxon>
        <taxon>Dikarya</taxon>
        <taxon>Ascomycota</taxon>
        <taxon>Saccharomycotina</taxon>
        <taxon>Pichiomycetes</taxon>
        <taxon>Pichiales</taxon>
        <taxon>Pichiaceae</taxon>
        <taxon>Brettanomyces</taxon>
    </lineage>
</organism>
<dbReference type="Gene3D" id="3.40.50.720">
    <property type="entry name" value="NAD(P)-binding Rossmann-like Domain"/>
    <property type="match status" value="1"/>
</dbReference>
<dbReference type="RefSeq" id="XP_038776709.1">
    <property type="nucleotide sequence ID" value="XM_038920781.1"/>
</dbReference>
<keyword evidence="3" id="KW-0479">Metal-binding</keyword>
<evidence type="ECO:0000259" key="5">
    <source>
        <dbReference type="Pfam" id="PF00107"/>
    </source>
</evidence>
<dbReference type="PANTHER" id="PTHR42813">
    <property type="entry name" value="ZINC-TYPE ALCOHOL DEHYDROGENASE-LIKE"/>
    <property type="match status" value="1"/>
</dbReference>
<dbReference type="SUPFAM" id="SSF50129">
    <property type="entry name" value="GroES-like"/>
    <property type="match status" value="1"/>
</dbReference>
<comment type="cofactor">
    <cofactor evidence="1">
        <name>Zn(2+)</name>
        <dbReference type="ChEBI" id="CHEBI:29105"/>
    </cofactor>
</comment>
<evidence type="ECO:0000313" key="8">
    <source>
        <dbReference type="Proteomes" id="UP000662931"/>
    </source>
</evidence>
<dbReference type="Gene3D" id="3.90.180.10">
    <property type="entry name" value="Medium-chain alcohol dehydrogenases, catalytic domain"/>
    <property type="match status" value="1"/>
</dbReference>
<dbReference type="PANTHER" id="PTHR42813:SF4">
    <property type="entry name" value="NADP-DEPENDENT ISOPROPANOL DEHYDROGENASE"/>
    <property type="match status" value="1"/>
</dbReference>
<evidence type="ECO:0000256" key="4">
    <source>
        <dbReference type="ARBA" id="ARBA00022833"/>
    </source>
</evidence>
<dbReference type="GO" id="GO:0046872">
    <property type="term" value="F:metal ion binding"/>
    <property type="evidence" value="ECO:0007669"/>
    <property type="project" value="UniProtKB-KW"/>
</dbReference>
<reference evidence="7" key="1">
    <citation type="submission" date="2020-10" db="EMBL/GenBank/DDBJ databases">
        <authorList>
            <person name="Roach M.J.R."/>
        </authorList>
    </citation>
    <scope>NUCLEOTIDE SEQUENCE</scope>
    <source>
        <strain evidence="7">CBS 1945</strain>
    </source>
</reference>
<proteinExistence type="inferred from homology"/>
<dbReference type="Proteomes" id="UP000662931">
    <property type="component" value="Chromosome 1"/>
</dbReference>
<protein>
    <recommendedName>
        <fullName evidence="9">Alcohol dehydrogenase</fullName>
    </recommendedName>
</protein>
<dbReference type="InterPro" id="IPR036291">
    <property type="entry name" value="NAD(P)-bd_dom_sf"/>
</dbReference>
<dbReference type="InterPro" id="IPR013149">
    <property type="entry name" value="ADH-like_C"/>
</dbReference>
<evidence type="ECO:0000259" key="6">
    <source>
        <dbReference type="Pfam" id="PF08240"/>
    </source>
</evidence>
<dbReference type="SUPFAM" id="SSF51735">
    <property type="entry name" value="NAD(P)-binding Rossmann-fold domains"/>
    <property type="match status" value="1"/>
</dbReference>
<evidence type="ECO:0000256" key="3">
    <source>
        <dbReference type="ARBA" id="ARBA00022723"/>
    </source>
</evidence>
<dbReference type="OrthoDB" id="3941538at2759"/>
<dbReference type="EMBL" id="CP064812">
    <property type="protein sequence ID" value="QPG73144.1"/>
    <property type="molecule type" value="Genomic_DNA"/>
</dbReference>
<dbReference type="Pfam" id="PF08240">
    <property type="entry name" value="ADH_N"/>
    <property type="match status" value="1"/>
</dbReference>
<dbReference type="GeneID" id="62193851"/>
<evidence type="ECO:0000256" key="1">
    <source>
        <dbReference type="ARBA" id="ARBA00001947"/>
    </source>
</evidence>
<evidence type="ECO:0000313" key="7">
    <source>
        <dbReference type="EMBL" id="QPG73144.1"/>
    </source>
</evidence>
<dbReference type="KEGG" id="bnn:FOA43_000450"/>
<dbReference type="InterPro" id="IPR011032">
    <property type="entry name" value="GroES-like_sf"/>
</dbReference>
<feature type="domain" description="Alcohol dehydrogenase-like C-terminal" evidence="5">
    <location>
        <begin position="190"/>
        <end position="318"/>
    </location>
</feature>
<evidence type="ECO:0000256" key="2">
    <source>
        <dbReference type="ARBA" id="ARBA00008072"/>
    </source>
</evidence>
<keyword evidence="8" id="KW-1185">Reference proteome</keyword>
<sequence>MMKALTYVRPGVIKYQDVEKPKLLQPTDVIGKTVVTTICGSDLHILSGAFPEFNKLAEKKAGRGFILGHEGIIKVEQIGSEVKNFKVGDVCIVSCITPCGECFYCKEGCEAHCTQNEGTCGCILGSEIDGTQADYVRVPLADNSLIKCPDNVKLESLLMLSDILPTSYELGVLDGGVKEGSTVAIVGMGPVGLAALISAKALNPDYIVAIDLNESRLKTAKKLGADYTFNPSKDDVVKLVMGLPVKQGKLPGVDVAIECCGIPATFEMCQDIVGMNGRIANVGVHSKSCKLAMEKLWVMNINISTGLVCGHSTKDLLRKVVSGELDPSSLITHRFKLNEIEKAYDVFSNASETDAIKMLLIND</sequence>
<dbReference type="InterPro" id="IPR013154">
    <property type="entry name" value="ADH-like_N"/>
</dbReference>
<dbReference type="AlphaFoldDB" id="A0A875S140"/>
<evidence type="ECO:0008006" key="9">
    <source>
        <dbReference type="Google" id="ProtNLM"/>
    </source>
</evidence>
<dbReference type="Pfam" id="PF00107">
    <property type="entry name" value="ADH_zinc_N"/>
    <property type="match status" value="1"/>
</dbReference>
<comment type="similarity">
    <text evidence="2">Belongs to the zinc-containing alcohol dehydrogenase family.</text>
</comment>
<feature type="domain" description="Alcohol dehydrogenase-like N-terminal" evidence="6">
    <location>
        <begin position="26"/>
        <end position="149"/>
    </location>
</feature>
<keyword evidence="4" id="KW-0862">Zinc</keyword>
<accession>A0A875S140</accession>
<name>A0A875S140_EENNA</name>
<gene>
    <name evidence="7" type="ORF">FOA43_000450</name>
</gene>